<gene>
    <name evidence="1" type="ORF">A6X21_02785</name>
</gene>
<protein>
    <recommendedName>
        <fullName evidence="3">DUF3352 domain-containing protein</fullName>
    </recommendedName>
</protein>
<evidence type="ECO:0000313" key="1">
    <source>
        <dbReference type="EMBL" id="ODA34625.1"/>
    </source>
</evidence>
<name>A0A1C3EN20_9PLAN</name>
<organism evidence="1 2">
    <name type="scientific">Planctopirus hydrillae</name>
    <dbReference type="NCBI Taxonomy" id="1841610"/>
    <lineage>
        <taxon>Bacteria</taxon>
        <taxon>Pseudomonadati</taxon>
        <taxon>Planctomycetota</taxon>
        <taxon>Planctomycetia</taxon>
        <taxon>Planctomycetales</taxon>
        <taxon>Planctomycetaceae</taxon>
        <taxon>Planctopirus</taxon>
    </lineage>
</organism>
<dbReference type="RefSeq" id="WP_068846096.1">
    <property type="nucleotide sequence ID" value="NZ_LYDR01000039.1"/>
</dbReference>
<keyword evidence="2" id="KW-1185">Reference proteome</keyword>
<accession>A0A1C3EN20</accession>
<dbReference type="Pfam" id="PF11832">
    <property type="entry name" value="DUF3352"/>
    <property type="match status" value="1"/>
</dbReference>
<dbReference type="OrthoDB" id="207708at2"/>
<dbReference type="InterPro" id="IPR021787">
    <property type="entry name" value="DUF3352"/>
</dbReference>
<evidence type="ECO:0000313" key="2">
    <source>
        <dbReference type="Proteomes" id="UP000094828"/>
    </source>
</evidence>
<dbReference type="AlphaFoldDB" id="A0A1C3EN20"/>
<dbReference type="EMBL" id="LYDR01000039">
    <property type="protein sequence ID" value="ODA34625.1"/>
    <property type="molecule type" value="Genomic_DNA"/>
</dbReference>
<dbReference type="Proteomes" id="UP000094828">
    <property type="component" value="Unassembled WGS sequence"/>
</dbReference>
<evidence type="ECO:0008006" key="3">
    <source>
        <dbReference type="Google" id="ProtNLM"/>
    </source>
</evidence>
<proteinExistence type="predicted"/>
<sequence>MEAQSTTMHLLQLLLMLFGVDQAGLPPGEPDLVVQRAAPVTAVYRSEWTAPGKGDPGAPGIDGFFADVEISNFRQALDRAHRDFSEELDHDFGVTLADWDHAEANLFRMKFLKHVLVRHAGSLWIEPTPAFDEAIMARARKKLEDGNSNENGDASFPGTLEAIPPFWRVSSMILLIRAGDEADRVQKVLELCLGLEEATGNQANEYRHANLMAVPVIMHRHENDLWVAIGESALRQALDRTRQTPEIKAEKATRYEQAISRLGISRVGVTHFVDVEGLRELLRKIPDPAVQAQLLLADLAGLSSVQSCACATGVSQGTLTMRGQIVFNQEPQGLWHVLDTPALTEKDFERVPAKAELVAALKLSPAQWLNSLRKTMKETVPGSQTLLDETIQQMNTELGVMVEEDIFSAFGDTWILFASSEQGAMLDGGLIGSWEVRDPRKAVAAFAEIMKVVANSVSIEDGAKVQQTEFMDRTIYTIETPSYSILRTTWSLCLTDRHLVVASHPQAIKAYLRFLQNDEASFAKTMTGKKSLPKEGQGLGYLWMDSATILTPMISLWSTWIDYSGLVNDGFGEEASSRIQAIDFPSAAAILPYLQPGRATIVRSPRAITLEVERPLPLIAVMENLLRGYLTEYEMSAW</sequence>
<comment type="caution">
    <text evidence="1">The sequence shown here is derived from an EMBL/GenBank/DDBJ whole genome shotgun (WGS) entry which is preliminary data.</text>
</comment>
<reference evidence="1 2" key="1">
    <citation type="submission" date="2016-05" db="EMBL/GenBank/DDBJ databases">
        <title>Genomic and physiological characterization of Planctopirus sp. isolated from fresh water lake.</title>
        <authorList>
            <person name="Subhash Y."/>
            <person name="Ramana C."/>
        </authorList>
    </citation>
    <scope>NUCLEOTIDE SEQUENCE [LARGE SCALE GENOMIC DNA]</scope>
    <source>
        <strain evidence="1 2">JC280</strain>
    </source>
</reference>